<keyword evidence="2" id="KW-1185">Reference proteome</keyword>
<gene>
    <name evidence="1" type="ORF">N7537_001919</name>
</gene>
<dbReference type="AlphaFoldDB" id="A0AAD6EGH1"/>
<evidence type="ECO:0000313" key="2">
    <source>
        <dbReference type="Proteomes" id="UP001213799"/>
    </source>
</evidence>
<dbReference type="RefSeq" id="XP_056757972.1">
    <property type="nucleotide sequence ID" value="XM_056892977.1"/>
</dbReference>
<reference evidence="1" key="2">
    <citation type="submission" date="2023-01" db="EMBL/GenBank/DDBJ databases">
        <authorList>
            <person name="Petersen C."/>
        </authorList>
    </citation>
    <scope>NUCLEOTIDE SEQUENCE</scope>
    <source>
        <strain evidence="1">IBT 12815</strain>
    </source>
</reference>
<dbReference type="Proteomes" id="UP001213799">
    <property type="component" value="Unassembled WGS sequence"/>
</dbReference>
<organism evidence="1 2">
    <name type="scientific">Penicillium hordei</name>
    <dbReference type="NCBI Taxonomy" id="40994"/>
    <lineage>
        <taxon>Eukaryota</taxon>
        <taxon>Fungi</taxon>
        <taxon>Dikarya</taxon>
        <taxon>Ascomycota</taxon>
        <taxon>Pezizomycotina</taxon>
        <taxon>Eurotiomycetes</taxon>
        <taxon>Eurotiomycetidae</taxon>
        <taxon>Eurotiales</taxon>
        <taxon>Aspergillaceae</taxon>
        <taxon>Penicillium</taxon>
    </lineage>
</organism>
<dbReference type="GeneID" id="81583219"/>
<proteinExistence type="predicted"/>
<evidence type="ECO:0000313" key="1">
    <source>
        <dbReference type="EMBL" id="KAJ5616805.1"/>
    </source>
</evidence>
<dbReference type="EMBL" id="JAQJAE010000001">
    <property type="protein sequence ID" value="KAJ5616805.1"/>
    <property type="molecule type" value="Genomic_DNA"/>
</dbReference>
<protein>
    <submittedName>
        <fullName evidence="1">Uncharacterized protein</fullName>
    </submittedName>
</protein>
<reference evidence="1" key="1">
    <citation type="journal article" date="2023" name="IMA Fungus">
        <title>Comparative genomic study of the Penicillium genus elucidates a diverse pangenome and 15 lateral gene transfer events.</title>
        <authorList>
            <person name="Petersen C."/>
            <person name="Sorensen T."/>
            <person name="Nielsen M.R."/>
            <person name="Sondergaard T.E."/>
            <person name="Sorensen J.L."/>
            <person name="Fitzpatrick D.A."/>
            <person name="Frisvad J.C."/>
            <person name="Nielsen K.L."/>
        </authorList>
    </citation>
    <scope>NUCLEOTIDE SEQUENCE</scope>
    <source>
        <strain evidence="1">IBT 12815</strain>
    </source>
</reference>
<sequence length="128" mass="15307">MLLHTCTFNDKPIAQVQINVSFSFGCHDQTLRMRTQMLFDFTKSTPSQLENFWNTRDICVRENPGKWVKQFFCEGKNPFTSYMDWKPCQWLSWDVSDEGPLQITLNRNLGKREWPNKGWIRNCRRLPK</sequence>
<comment type="caution">
    <text evidence="1">The sequence shown here is derived from an EMBL/GenBank/DDBJ whole genome shotgun (WGS) entry which is preliminary data.</text>
</comment>
<accession>A0AAD6EGH1</accession>
<name>A0AAD6EGH1_9EURO</name>